<feature type="domain" description="HTH lysR-type" evidence="5">
    <location>
        <begin position="5"/>
        <end position="62"/>
    </location>
</feature>
<evidence type="ECO:0000259" key="5">
    <source>
        <dbReference type="PROSITE" id="PS50931"/>
    </source>
</evidence>
<comment type="caution">
    <text evidence="6">The sequence shown here is derived from an EMBL/GenBank/DDBJ whole genome shotgun (WGS) entry which is preliminary data.</text>
</comment>
<keyword evidence="4" id="KW-0804">Transcription</keyword>
<dbReference type="InterPro" id="IPR000847">
    <property type="entry name" value="LysR_HTH_N"/>
</dbReference>
<dbReference type="Pfam" id="PF03466">
    <property type="entry name" value="LysR_substrate"/>
    <property type="match status" value="1"/>
</dbReference>
<dbReference type="EMBL" id="BPQQ01000022">
    <property type="protein sequence ID" value="GJE00074.1"/>
    <property type="molecule type" value="Genomic_DNA"/>
</dbReference>
<dbReference type="InterPro" id="IPR058163">
    <property type="entry name" value="LysR-type_TF_proteobact-type"/>
</dbReference>
<keyword evidence="2" id="KW-0805">Transcription regulation</keyword>
<protein>
    <submittedName>
        <fullName evidence="6">HTH-type transcriptional regulator HdfR</fullName>
    </submittedName>
</protein>
<dbReference type="Gene3D" id="1.10.10.10">
    <property type="entry name" value="Winged helix-like DNA-binding domain superfamily/Winged helix DNA-binding domain"/>
    <property type="match status" value="1"/>
</dbReference>
<keyword evidence="3" id="KW-0238">DNA-binding</keyword>
<keyword evidence="7" id="KW-1185">Reference proteome</keyword>
<evidence type="ECO:0000256" key="2">
    <source>
        <dbReference type="ARBA" id="ARBA00023015"/>
    </source>
</evidence>
<comment type="similarity">
    <text evidence="1">Belongs to the LysR transcriptional regulatory family.</text>
</comment>
<dbReference type="InterPro" id="IPR036390">
    <property type="entry name" value="WH_DNA-bd_sf"/>
</dbReference>
<dbReference type="SUPFAM" id="SSF53850">
    <property type="entry name" value="Periplasmic binding protein-like II"/>
    <property type="match status" value="1"/>
</dbReference>
<proteinExistence type="inferred from homology"/>
<dbReference type="RefSeq" id="WP_238234950.1">
    <property type="nucleotide sequence ID" value="NZ_BPQQ01000022.1"/>
</dbReference>
<dbReference type="PROSITE" id="PS50931">
    <property type="entry name" value="HTH_LYSR"/>
    <property type="match status" value="1"/>
</dbReference>
<evidence type="ECO:0000256" key="3">
    <source>
        <dbReference type="ARBA" id="ARBA00023125"/>
    </source>
</evidence>
<evidence type="ECO:0000256" key="4">
    <source>
        <dbReference type="ARBA" id="ARBA00023163"/>
    </source>
</evidence>
<reference evidence="6" key="2">
    <citation type="submission" date="2021-08" db="EMBL/GenBank/DDBJ databases">
        <authorList>
            <person name="Tani A."/>
            <person name="Ola A."/>
            <person name="Ogura Y."/>
            <person name="Katsura K."/>
            <person name="Hayashi T."/>
        </authorList>
    </citation>
    <scope>NUCLEOTIDE SEQUENCE</scope>
    <source>
        <strain evidence="6">DSM 17168</strain>
    </source>
</reference>
<evidence type="ECO:0000256" key="1">
    <source>
        <dbReference type="ARBA" id="ARBA00009437"/>
    </source>
</evidence>
<dbReference type="Pfam" id="PF00126">
    <property type="entry name" value="HTH_1"/>
    <property type="match status" value="1"/>
</dbReference>
<evidence type="ECO:0000313" key="6">
    <source>
        <dbReference type="EMBL" id="GJE00074.1"/>
    </source>
</evidence>
<evidence type="ECO:0000313" key="7">
    <source>
        <dbReference type="Proteomes" id="UP001055153"/>
    </source>
</evidence>
<sequence length="300" mass="32187">MAPPLAWDDFRLIKAIADHRGLTSAAERLGINHSTAFRRLGQIEAALGTSLFERHRTGYAPTPAGEEMAQVAARMEDDVAAFSRKLDGQVLAVSGELRITTADSLFNELLAPILGRFCARHPEVRVDVVLSNQPLNLSKRDADVALRATDDPPDTLVGRRLATIAWALYGRAEDGAEAPLAARRWVSLAEGTGAAKVARYVAARAGPARIAVRLDTVAGLAEAVEAGIGIAPLACLTGDRRPGLMRLSAPEPDLAAGLWLLTHADLRHSARVRAFLDFAAGEIARERHLIEGREPLSAPR</sequence>
<gene>
    <name evidence="6" type="primary">hdfR_3</name>
    <name evidence="6" type="ORF">GMJLKIPL_1992</name>
</gene>
<dbReference type="PANTHER" id="PTHR30537">
    <property type="entry name" value="HTH-TYPE TRANSCRIPTIONAL REGULATOR"/>
    <property type="match status" value="1"/>
</dbReference>
<name>A0ABQ4SAR7_9HYPH</name>
<dbReference type="Gene3D" id="3.40.190.290">
    <property type="match status" value="1"/>
</dbReference>
<dbReference type="InterPro" id="IPR005119">
    <property type="entry name" value="LysR_subst-bd"/>
</dbReference>
<accession>A0ABQ4SAR7</accession>
<dbReference type="SUPFAM" id="SSF46785">
    <property type="entry name" value="Winged helix' DNA-binding domain"/>
    <property type="match status" value="1"/>
</dbReference>
<reference evidence="6" key="1">
    <citation type="journal article" date="2021" name="Front. Microbiol.">
        <title>Comprehensive Comparative Genomics and Phenotyping of Methylobacterium Species.</title>
        <authorList>
            <person name="Alessa O."/>
            <person name="Ogura Y."/>
            <person name="Fujitani Y."/>
            <person name="Takami H."/>
            <person name="Hayashi T."/>
            <person name="Sahin N."/>
            <person name="Tani A."/>
        </authorList>
    </citation>
    <scope>NUCLEOTIDE SEQUENCE</scope>
    <source>
        <strain evidence="6">DSM 17168</strain>
    </source>
</reference>
<dbReference type="InterPro" id="IPR036388">
    <property type="entry name" value="WH-like_DNA-bd_sf"/>
</dbReference>
<dbReference type="Proteomes" id="UP001055153">
    <property type="component" value="Unassembled WGS sequence"/>
</dbReference>
<dbReference type="PANTHER" id="PTHR30537:SF3">
    <property type="entry name" value="TRANSCRIPTIONAL REGULATORY PROTEIN"/>
    <property type="match status" value="1"/>
</dbReference>
<organism evidence="6 7">
    <name type="scientific">Methylobacterium isbiliense</name>
    <dbReference type="NCBI Taxonomy" id="315478"/>
    <lineage>
        <taxon>Bacteria</taxon>
        <taxon>Pseudomonadati</taxon>
        <taxon>Pseudomonadota</taxon>
        <taxon>Alphaproteobacteria</taxon>
        <taxon>Hyphomicrobiales</taxon>
        <taxon>Methylobacteriaceae</taxon>
        <taxon>Methylobacterium</taxon>
    </lineage>
</organism>